<dbReference type="PROSITE" id="PS00713">
    <property type="entry name" value="NA_DICARBOXYL_SYMP_1"/>
    <property type="match status" value="1"/>
</dbReference>
<comment type="similarity">
    <text evidence="8">Belongs to the dicarboxylate/amino acid:cation symporter (DAACS) (TC 2.A.23) family.</text>
</comment>
<evidence type="ECO:0000313" key="10">
    <source>
        <dbReference type="Proteomes" id="UP001152795"/>
    </source>
</evidence>
<dbReference type="PANTHER" id="PTHR11958:SF63">
    <property type="entry name" value="AMINO ACID TRANSPORTER"/>
    <property type="match status" value="1"/>
</dbReference>
<evidence type="ECO:0000256" key="3">
    <source>
        <dbReference type="ARBA" id="ARBA00022692"/>
    </source>
</evidence>
<keyword evidence="10" id="KW-1185">Reference proteome</keyword>
<dbReference type="EMBL" id="CACRXK020003725">
    <property type="protein sequence ID" value="CAB3999991.1"/>
    <property type="molecule type" value="Genomic_DNA"/>
</dbReference>
<dbReference type="AlphaFoldDB" id="A0A7D9E4X2"/>
<comment type="caution">
    <text evidence="8">Lacks conserved residue(s) required for the propagation of feature annotation.</text>
</comment>
<dbReference type="PANTHER" id="PTHR11958">
    <property type="entry name" value="SODIUM/DICARBOXYLATE SYMPORTER-RELATED"/>
    <property type="match status" value="1"/>
</dbReference>
<organism evidence="9 10">
    <name type="scientific">Paramuricea clavata</name>
    <name type="common">Red gorgonian</name>
    <name type="synonym">Violescent sea-whip</name>
    <dbReference type="NCBI Taxonomy" id="317549"/>
    <lineage>
        <taxon>Eukaryota</taxon>
        <taxon>Metazoa</taxon>
        <taxon>Cnidaria</taxon>
        <taxon>Anthozoa</taxon>
        <taxon>Octocorallia</taxon>
        <taxon>Malacalcyonacea</taxon>
        <taxon>Plexauridae</taxon>
        <taxon>Paramuricea</taxon>
    </lineage>
</organism>
<evidence type="ECO:0000256" key="1">
    <source>
        <dbReference type="ARBA" id="ARBA00004141"/>
    </source>
</evidence>
<evidence type="ECO:0000256" key="5">
    <source>
        <dbReference type="ARBA" id="ARBA00022989"/>
    </source>
</evidence>
<evidence type="ECO:0000313" key="9">
    <source>
        <dbReference type="EMBL" id="CAB3999991.1"/>
    </source>
</evidence>
<dbReference type="GO" id="GO:0015501">
    <property type="term" value="F:glutamate:sodium symporter activity"/>
    <property type="evidence" value="ECO:0007669"/>
    <property type="project" value="TreeGrafter"/>
</dbReference>
<evidence type="ECO:0000256" key="8">
    <source>
        <dbReference type="RuleBase" id="RU361216"/>
    </source>
</evidence>
<dbReference type="InterPro" id="IPR018107">
    <property type="entry name" value="Na-dicarboxylate_symporter_CS"/>
</dbReference>
<name>A0A7D9E4X2_PARCT</name>
<keyword evidence="3 8" id="KW-0812">Transmembrane</keyword>
<dbReference type="GO" id="GO:0005313">
    <property type="term" value="F:L-glutamate transmembrane transporter activity"/>
    <property type="evidence" value="ECO:0007669"/>
    <property type="project" value="TreeGrafter"/>
</dbReference>
<evidence type="ECO:0000256" key="2">
    <source>
        <dbReference type="ARBA" id="ARBA00022448"/>
    </source>
</evidence>
<sequence>MLKSFLKFVSKNVLLAFLLLGILSGFLFGVLFNGTVQQSTESRKLAMFIGFPGELFLRMLKLVLLPFVVSSVVTSLTMINKNTAGKLGKRAAVYFVVTTLITNSLAVVIGAVIIKPQAHEIEEETESKTGSSPIYAILDML</sequence>
<comment type="subcellular location">
    <subcellularLocation>
        <location evidence="1 8">Membrane</location>
        <topology evidence="1 8">Multi-pass membrane protein</topology>
    </subcellularLocation>
</comment>
<keyword evidence="5 8" id="KW-1133">Transmembrane helix</keyword>
<dbReference type="Gene3D" id="1.10.3860.10">
    <property type="entry name" value="Sodium:dicarboxylate symporter"/>
    <property type="match status" value="1"/>
</dbReference>
<protein>
    <recommendedName>
        <fullName evidence="8">Amino acid transporter</fullName>
    </recommendedName>
</protein>
<dbReference type="Pfam" id="PF00375">
    <property type="entry name" value="SDF"/>
    <property type="match status" value="1"/>
</dbReference>
<dbReference type="OrthoDB" id="5877963at2759"/>
<dbReference type="InterPro" id="IPR001991">
    <property type="entry name" value="Na-dicarboxylate_symporter"/>
</dbReference>
<keyword evidence="6 8" id="KW-0472">Membrane</keyword>
<evidence type="ECO:0000256" key="6">
    <source>
        <dbReference type="ARBA" id="ARBA00023136"/>
    </source>
</evidence>
<gene>
    <name evidence="9" type="ORF">PACLA_8A051399</name>
</gene>
<feature type="non-terminal residue" evidence="9">
    <location>
        <position position="141"/>
    </location>
</feature>
<dbReference type="InterPro" id="IPR050746">
    <property type="entry name" value="DAACS"/>
</dbReference>
<evidence type="ECO:0000256" key="7">
    <source>
        <dbReference type="ARBA" id="ARBA00023180"/>
    </source>
</evidence>
<dbReference type="InterPro" id="IPR036458">
    <property type="entry name" value="Na:dicarbo_symporter_sf"/>
</dbReference>
<dbReference type="PRINTS" id="PR00173">
    <property type="entry name" value="EDTRNSPORT"/>
</dbReference>
<dbReference type="GO" id="GO:0015175">
    <property type="term" value="F:neutral L-amino acid transmembrane transporter activity"/>
    <property type="evidence" value="ECO:0007669"/>
    <property type="project" value="TreeGrafter"/>
</dbReference>
<feature type="transmembrane region" description="Helical" evidence="8">
    <location>
        <begin position="55"/>
        <end position="79"/>
    </location>
</feature>
<accession>A0A7D9E4X2</accession>
<dbReference type="SUPFAM" id="SSF118215">
    <property type="entry name" value="Proton glutamate symport protein"/>
    <property type="match status" value="1"/>
</dbReference>
<reference evidence="9" key="1">
    <citation type="submission" date="2020-04" db="EMBL/GenBank/DDBJ databases">
        <authorList>
            <person name="Alioto T."/>
            <person name="Alioto T."/>
            <person name="Gomez Garrido J."/>
        </authorList>
    </citation>
    <scope>NUCLEOTIDE SEQUENCE</scope>
    <source>
        <strain evidence="9">A484AB</strain>
    </source>
</reference>
<feature type="transmembrane region" description="Helical" evidence="8">
    <location>
        <begin position="91"/>
        <end position="114"/>
    </location>
</feature>
<evidence type="ECO:0000256" key="4">
    <source>
        <dbReference type="ARBA" id="ARBA00022847"/>
    </source>
</evidence>
<proteinExistence type="inferred from homology"/>
<dbReference type="GO" id="GO:0005886">
    <property type="term" value="C:plasma membrane"/>
    <property type="evidence" value="ECO:0007669"/>
    <property type="project" value="TreeGrafter"/>
</dbReference>
<dbReference type="Proteomes" id="UP001152795">
    <property type="component" value="Unassembled WGS sequence"/>
</dbReference>
<keyword evidence="4 8" id="KW-0769">Symport</keyword>
<comment type="caution">
    <text evidence="9">The sequence shown here is derived from an EMBL/GenBank/DDBJ whole genome shotgun (WGS) entry which is preliminary data.</text>
</comment>
<keyword evidence="2 8" id="KW-0813">Transport</keyword>
<feature type="transmembrane region" description="Helical" evidence="8">
    <location>
        <begin position="12"/>
        <end position="35"/>
    </location>
</feature>
<keyword evidence="7" id="KW-0325">Glycoprotein</keyword>